<feature type="non-terminal residue" evidence="1">
    <location>
        <position position="1"/>
    </location>
</feature>
<reference evidence="1" key="1">
    <citation type="submission" date="2021-06" db="EMBL/GenBank/DDBJ databases">
        <authorList>
            <person name="Kallberg Y."/>
            <person name="Tangrot J."/>
            <person name="Rosling A."/>
        </authorList>
    </citation>
    <scope>NUCLEOTIDE SEQUENCE</scope>
    <source>
        <strain evidence="1">MA453B</strain>
    </source>
</reference>
<dbReference type="AlphaFoldDB" id="A0A9N9PDS3"/>
<name>A0A9N9PDS3_9GLOM</name>
<accession>A0A9N9PDS3</accession>
<gene>
    <name evidence="1" type="ORF">DERYTH_LOCUS26129</name>
</gene>
<evidence type="ECO:0000313" key="1">
    <source>
        <dbReference type="EMBL" id="CAG8815553.1"/>
    </source>
</evidence>
<evidence type="ECO:0000313" key="2">
    <source>
        <dbReference type="Proteomes" id="UP000789405"/>
    </source>
</evidence>
<protein>
    <submittedName>
        <fullName evidence="1">13898_t:CDS:1</fullName>
    </submittedName>
</protein>
<dbReference type="Proteomes" id="UP000789405">
    <property type="component" value="Unassembled WGS sequence"/>
</dbReference>
<feature type="non-terminal residue" evidence="1">
    <location>
        <position position="54"/>
    </location>
</feature>
<keyword evidence="2" id="KW-1185">Reference proteome</keyword>
<comment type="caution">
    <text evidence="1">The sequence shown here is derived from an EMBL/GenBank/DDBJ whole genome shotgun (WGS) entry which is preliminary data.</text>
</comment>
<organism evidence="1 2">
    <name type="scientific">Dentiscutata erythropus</name>
    <dbReference type="NCBI Taxonomy" id="1348616"/>
    <lineage>
        <taxon>Eukaryota</taxon>
        <taxon>Fungi</taxon>
        <taxon>Fungi incertae sedis</taxon>
        <taxon>Mucoromycota</taxon>
        <taxon>Glomeromycotina</taxon>
        <taxon>Glomeromycetes</taxon>
        <taxon>Diversisporales</taxon>
        <taxon>Gigasporaceae</taxon>
        <taxon>Dentiscutata</taxon>
    </lineage>
</organism>
<proteinExistence type="predicted"/>
<dbReference type="EMBL" id="CAJVPY010052707">
    <property type="protein sequence ID" value="CAG8815553.1"/>
    <property type="molecule type" value="Genomic_DNA"/>
</dbReference>
<sequence length="54" mass="6120">ENIFLSLATNKADETNITSSGRHLVFLNTMSHRKLVELSHTPTCFISCQEKVKE</sequence>